<accession>A0ACB8DY57</accession>
<gene>
    <name evidence="1" type="ORF">HPB49_009425</name>
</gene>
<dbReference type="Proteomes" id="UP000821865">
    <property type="component" value="Chromosome 1"/>
</dbReference>
<name>A0ACB8DY57_DERSI</name>
<reference evidence="1" key="1">
    <citation type="submission" date="2020-05" db="EMBL/GenBank/DDBJ databases">
        <title>Large-scale comparative analyses of tick genomes elucidate their genetic diversity and vector capacities.</title>
        <authorList>
            <person name="Jia N."/>
            <person name="Wang J."/>
            <person name="Shi W."/>
            <person name="Du L."/>
            <person name="Sun Y."/>
            <person name="Zhan W."/>
            <person name="Jiang J."/>
            <person name="Wang Q."/>
            <person name="Zhang B."/>
            <person name="Ji P."/>
            <person name="Sakyi L.B."/>
            <person name="Cui X."/>
            <person name="Yuan T."/>
            <person name="Jiang B."/>
            <person name="Yang W."/>
            <person name="Lam T.T.-Y."/>
            <person name="Chang Q."/>
            <person name="Ding S."/>
            <person name="Wang X."/>
            <person name="Zhu J."/>
            <person name="Ruan X."/>
            <person name="Zhao L."/>
            <person name="Wei J."/>
            <person name="Que T."/>
            <person name="Du C."/>
            <person name="Cheng J."/>
            <person name="Dai P."/>
            <person name="Han X."/>
            <person name="Huang E."/>
            <person name="Gao Y."/>
            <person name="Liu J."/>
            <person name="Shao H."/>
            <person name="Ye R."/>
            <person name="Li L."/>
            <person name="Wei W."/>
            <person name="Wang X."/>
            <person name="Wang C."/>
            <person name="Yang T."/>
            <person name="Huo Q."/>
            <person name="Li W."/>
            <person name="Guo W."/>
            <person name="Chen H."/>
            <person name="Zhou L."/>
            <person name="Ni X."/>
            <person name="Tian J."/>
            <person name="Zhou Y."/>
            <person name="Sheng Y."/>
            <person name="Liu T."/>
            <person name="Pan Y."/>
            <person name="Xia L."/>
            <person name="Li J."/>
            <person name="Zhao F."/>
            <person name="Cao W."/>
        </authorList>
    </citation>
    <scope>NUCLEOTIDE SEQUENCE</scope>
    <source>
        <strain evidence="1">Dsil-2018</strain>
    </source>
</reference>
<comment type="caution">
    <text evidence="1">The sequence shown here is derived from an EMBL/GenBank/DDBJ whole genome shotgun (WGS) entry which is preliminary data.</text>
</comment>
<keyword evidence="2" id="KW-1185">Reference proteome</keyword>
<protein>
    <submittedName>
        <fullName evidence="1">Uncharacterized protein</fullName>
    </submittedName>
</protein>
<proteinExistence type="predicted"/>
<sequence length="138" mass="15875">MYKEQIEQRHGSVNATGTFVRLMSTFVRLIMTLRFPAAALRASSRKADRLAEFLEYLNEWERSAENSDFITASTAECPRVTLSSTLSVLHYATTKLGFRYIMTSCRLNQDILEQLFGTFRQMSGTNDRPTPLQFLHVR</sequence>
<dbReference type="EMBL" id="CM023470">
    <property type="protein sequence ID" value="KAH7979440.1"/>
    <property type="molecule type" value="Genomic_DNA"/>
</dbReference>
<organism evidence="1 2">
    <name type="scientific">Dermacentor silvarum</name>
    <name type="common">Tick</name>
    <dbReference type="NCBI Taxonomy" id="543639"/>
    <lineage>
        <taxon>Eukaryota</taxon>
        <taxon>Metazoa</taxon>
        <taxon>Ecdysozoa</taxon>
        <taxon>Arthropoda</taxon>
        <taxon>Chelicerata</taxon>
        <taxon>Arachnida</taxon>
        <taxon>Acari</taxon>
        <taxon>Parasitiformes</taxon>
        <taxon>Ixodida</taxon>
        <taxon>Ixodoidea</taxon>
        <taxon>Ixodidae</taxon>
        <taxon>Rhipicephalinae</taxon>
        <taxon>Dermacentor</taxon>
    </lineage>
</organism>
<evidence type="ECO:0000313" key="1">
    <source>
        <dbReference type="EMBL" id="KAH7979440.1"/>
    </source>
</evidence>
<evidence type="ECO:0000313" key="2">
    <source>
        <dbReference type="Proteomes" id="UP000821865"/>
    </source>
</evidence>